<dbReference type="HOGENOM" id="CLU_840042_0_0_1"/>
<name>R7UZ20_CAPTE</name>
<dbReference type="EMBL" id="AMQN01020076">
    <property type="status" value="NOT_ANNOTATED_CDS"/>
    <property type="molecule type" value="Genomic_DNA"/>
</dbReference>
<reference evidence="1 3" key="2">
    <citation type="journal article" date="2013" name="Nature">
        <title>Insights into bilaterian evolution from three spiralian genomes.</title>
        <authorList>
            <person name="Simakov O."/>
            <person name="Marletaz F."/>
            <person name="Cho S.J."/>
            <person name="Edsinger-Gonzales E."/>
            <person name="Havlak P."/>
            <person name="Hellsten U."/>
            <person name="Kuo D.H."/>
            <person name="Larsson T."/>
            <person name="Lv J."/>
            <person name="Arendt D."/>
            <person name="Savage R."/>
            <person name="Osoegawa K."/>
            <person name="de Jong P."/>
            <person name="Grimwood J."/>
            <person name="Chapman J.A."/>
            <person name="Shapiro H."/>
            <person name="Aerts A."/>
            <person name="Otillar R.P."/>
            <person name="Terry A.Y."/>
            <person name="Boore J.L."/>
            <person name="Grigoriev I.V."/>
            <person name="Lindberg D.R."/>
            <person name="Seaver E.C."/>
            <person name="Weisblat D.A."/>
            <person name="Putnam N.H."/>
            <person name="Rokhsar D.S."/>
        </authorList>
    </citation>
    <scope>NUCLEOTIDE SEQUENCE</scope>
    <source>
        <strain evidence="1 3">I ESC-2004</strain>
    </source>
</reference>
<dbReference type="EMBL" id="AMQN01020074">
    <property type="status" value="NOT_ANNOTATED_CDS"/>
    <property type="molecule type" value="Genomic_DNA"/>
</dbReference>
<dbReference type="Gene3D" id="3.30.40.10">
    <property type="entry name" value="Zinc/RING finger domain, C3HC4 (zinc finger)"/>
    <property type="match status" value="1"/>
</dbReference>
<evidence type="ECO:0000313" key="1">
    <source>
        <dbReference type="EMBL" id="ELU11522.1"/>
    </source>
</evidence>
<accession>R7UZ20</accession>
<protein>
    <recommendedName>
        <fullName evidence="4">Zinc finger PHD-type domain-containing protein</fullName>
    </recommendedName>
</protein>
<dbReference type="Proteomes" id="UP000014760">
    <property type="component" value="Unassembled WGS sequence"/>
</dbReference>
<reference evidence="3" key="1">
    <citation type="submission" date="2012-12" db="EMBL/GenBank/DDBJ databases">
        <authorList>
            <person name="Hellsten U."/>
            <person name="Grimwood J."/>
            <person name="Chapman J.A."/>
            <person name="Shapiro H."/>
            <person name="Aerts A."/>
            <person name="Otillar R.P."/>
            <person name="Terry A.Y."/>
            <person name="Boore J.L."/>
            <person name="Simakov O."/>
            <person name="Marletaz F."/>
            <person name="Cho S.-J."/>
            <person name="Edsinger-Gonzales E."/>
            <person name="Havlak P."/>
            <person name="Kuo D.-H."/>
            <person name="Larsson T."/>
            <person name="Lv J."/>
            <person name="Arendt D."/>
            <person name="Savage R."/>
            <person name="Osoegawa K."/>
            <person name="de Jong P."/>
            <person name="Lindberg D.R."/>
            <person name="Seaver E.C."/>
            <person name="Weisblat D.A."/>
            <person name="Putnam N.H."/>
            <person name="Grigoriev I.V."/>
            <person name="Rokhsar D.S."/>
        </authorList>
    </citation>
    <scope>NUCLEOTIDE SEQUENCE</scope>
    <source>
        <strain evidence="3">I ESC-2004</strain>
    </source>
</reference>
<gene>
    <name evidence="1" type="ORF">CAPTEDRAFT_208561</name>
</gene>
<keyword evidence="3" id="KW-1185">Reference proteome</keyword>
<proteinExistence type="predicted"/>
<evidence type="ECO:0008006" key="4">
    <source>
        <dbReference type="Google" id="ProtNLM"/>
    </source>
</evidence>
<dbReference type="AlphaFoldDB" id="R7UZ20"/>
<dbReference type="InterPro" id="IPR013083">
    <property type="entry name" value="Znf_RING/FYVE/PHD"/>
</dbReference>
<dbReference type="OrthoDB" id="1607513at2759"/>
<dbReference type="EMBL" id="AMQN01020075">
    <property type="status" value="NOT_ANNOTATED_CDS"/>
    <property type="molecule type" value="Genomic_DNA"/>
</dbReference>
<dbReference type="EnsemblMetazoa" id="CapteT208561">
    <property type="protein sequence ID" value="CapteP208561"/>
    <property type="gene ID" value="CapteG208561"/>
</dbReference>
<sequence>MAEPDTDADPVADPHAAAHNFMKVVILSINRINTIIWLLLSLKKTIQPHITSHVRAMSAEYGASLDVGSGKFFSSTNTAFNVADHPQWKKLIGMLCPGYTPPSSKQVGNELLSEVANSQESMKKLLTGKEGTLVPDEEVEVHQEEEVAVHREEVEVEVHREEVEVEVHQEEEVAVHREEVEVHQEEEVAVHREEVEVEVHQEEEVAVHREEVEVEVHQEEEVAVHREEVEVHQEEEVAVHREEVEVEVHREEVEVEVQNEETESAKRHCRTREKENVVCAICKRDSPPWELNRDAKVNWVQCEACQLWLHWCCAEYDGVDPDDEFLFETCA</sequence>
<dbReference type="EMBL" id="KB296664">
    <property type="protein sequence ID" value="ELU11522.1"/>
    <property type="molecule type" value="Genomic_DNA"/>
</dbReference>
<dbReference type="STRING" id="283909.R7UZ20"/>
<evidence type="ECO:0000313" key="2">
    <source>
        <dbReference type="EnsemblMetazoa" id="CapteP208561"/>
    </source>
</evidence>
<reference evidence="2" key="3">
    <citation type="submission" date="2015-06" db="UniProtKB">
        <authorList>
            <consortium name="EnsemblMetazoa"/>
        </authorList>
    </citation>
    <scope>IDENTIFICATION</scope>
</reference>
<dbReference type="InterPro" id="IPR011011">
    <property type="entry name" value="Znf_FYVE_PHD"/>
</dbReference>
<dbReference type="SUPFAM" id="SSF57903">
    <property type="entry name" value="FYVE/PHD zinc finger"/>
    <property type="match status" value="1"/>
</dbReference>
<organism evidence="1">
    <name type="scientific">Capitella teleta</name>
    <name type="common">Polychaete worm</name>
    <dbReference type="NCBI Taxonomy" id="283909"/>
    <lineage>
        <taxon>Eukaryota</taxon>
        <taxon>Metazoa</taxon>
        <taxon>Spiralia</taxon>
        <taxon>Lophotrochozoa</taxon>
        <taxon>Annelida</taxon>
        <taxon>Polychaeta</taxon>
        <taxon>Sedentaria</taxon>
        <taxon>Scolecida</taxon>
        <taxon>Capitellidae</taxon>
        <taxon>Capitella</taxon>
    </lineage>
</organism>
<evidence type="ECO:0000313" key="3">
    <source>
        <dbReference type="Proteomes" id="UP000014760"/>
    </source>
</evidence>